<keyword evidence="2" id="KW-1185">Reference proteome</keyword>
<proteinExistence type="predicted"/>
<dbReference type="RefSeq" id="WP_179752358.1">
    <property type="nucleotide sequence ID" value="NZ_JACCBU010000001.1"/>
</dbReference>
<evidence type="ECO:0000313" key="2">
    <source>
        <dbReference type="Proteomes" id="UP000569914"/>
    </source>
</evidence>
<protein>
    <submittedName>
        <fullName evidence="1">Uncharacterized protein</fullName>
    </submittedName>
</protein>
<evidence type="ECO:0000313" key="1">
    <source>
        <dbReference type="EMBL" id="NYE71897.1"/>
    </source>
</evidence>
<dbReference type="Proteomes" id="UP000569914">
    <property type="component" value="Unassembled WGS sequence"/>
</dbReference>
<organism evidence="1 2">
    <name type="scientific">Microlunatus parietis</name>
    <dbReference type="NCBI Taxonomy" id="682979"/>
    <lineage>
        <taxon>Bacteria</taxon>
        <taxon>Bacillati</taxon>
        <taxon>Actinomycetota</taxon>
        <taxon>Actinomycetes</taxon>
        <taxon>Propionibacteriales</taxon>
        <taxon>Propionibacteriaceae</taxon>
        <taxon>Microlunatus</taxon>
    </lineage>
</organism>
<dbReference type="EMBL" id="JACCBU010000001">
    <property type="protein sequence ID" value="NYE71897.1"/>
    <property type="molecule type" value="Genomic_DNA"/>
</dbReference>
<accession>A0A7Y9LBM8</accession>
<comment type="caution">
    <text evidence="1">The sequence shown here is derived from an EMBL/GenBank/DDBJ whole genome shotgun (WGS) entry which is preliminary data.</text>
</comment>
<dbReference type="AlphaFoldDB" id="A0A7Y9LBM8"/>
<gene>
    <name evidence="1" type="ORF">BKA15_003226</name>
</gene>
<reference evidence="1 2" key="1">
    <citation type="submission" date="2020-07" db="EMBL/GenBank/DDBJ databases">
        <title>Sequencing the genomes of 1000 actinobacteria strains.</title>
        <authorList>
            <person name="Klenk H.-P."/>
        </authorList>
    </citation>
    <scope>NUCLEOTIDE SEQUENCE [LARGE SCALE GENOMIC DNA]</scope>
    <source>
        <strain evidence="1 2">DSM 22083</strain>
    </source>
</reference>
<sequence>MTGRPELRGYGLVQLARRLGFEQWQVERARELVWIPSPDVDGRRWSAAVVDRLAGQVDEIRAGIGSIPDLGATRAAAVLADRFGIAVTPDAVVELGRRGRLTGAGSYKDARLFSGLGLQYFDDRDALVEAIRVGRCVLADDAARFMEIRRTDFDHLVRARLLVPARWTWSRWQPRRAEPDVALYRVGDLETLLADERIDWAAVRSTPAGRRSPLADLPTFGPEVSS</sequence>
<name>A0A7Y9LBM8_9ACTN</name>